<organism evidence="2 3">
    <name type="scientific">Brassica rapa subsp. trilocularis</name>
    <dbReference type="NCBI Taxonomy" id="1813537"/>
    <lineage>
        <taxon>Eukaryota</taxon>
        <taxon>Viridiplantae</taxon>
        <taxon>Streptophyta</taxon>
        <taxon>Embryophyta</taxon>
        <taxon>Tracheophyta</taxon>
        <taxon>Spermatophyta</taxon>
        <taxon>Magnoliopsida</taxon>
        <taxon>eudicotyledons</taxon>
        <taxon>Gunneridae</taxon>
        <taxon>Pentapetalae</taxon>
        <taxon>rosids</taxon>
        <taxon>malvids</taxon>
        <taxon>Brassicales</taxon>
        <taxon>Brassicaceae</taxon>
        <taxon>Brassiceae</taxon>
        <taxon>Brassica</taxon>
    </lineage>
</organism>
<evidence type="ECO:0000313" key="2">
    <source>
        <dbReference type="EMBL" id="KAG5400761.1"/>
    </source>
</evidence>
<comment type="caution">
    <text evidence="2">The sequence shown here is derived from an EMBL/GenBank/DDBJ whole genome shotgun (WGS) entry which is preliminary data.</text>
</comment>
<sequence>MPSVLNAKKTYDYLCLSTPRVVQILIHLSIPSRIHCTVPQQSIYQTHILHICSGSKILMDCINNRSQCVEIQSVLSDIIALCTDFEYISFMCISRSFNLEADSLAKRSLQDLVNSGSGG</sequence>
<dbReference type="Gene3D" id="3.30.420.10">
    <property type="entry name" value="Ribonuclease H-like superfamily/Ribonuclease H"/>
    <property type="match status" value="1"/>
</dbReference>
<reference evidence="2 3" key="1">
    <citation type="submission" date="2021-03" db="EMBL/GenBank/DDBJ databases">
        <authorList>
            <person name="King G.J."/>
            <person name="Bancroft I."/>
            <person name="Baten A."/>
            <person name="Bloomfield J."/>
            <person name="Borpatragohain P."/>
            <person name="He Z."/>
            <person name="Irish N."/>
            <person name="Irwin J."/>
            <person name="Liu K."/>
            <person name="Mauleon R.P."/>
            <person name="Moore J."/>
            <person name="Morris R."/>
            <person name="Ostergaard L."/>
            <person name="Wang B."/>
            <person name="Wells R."/>
        </authorList>
    </citation>
    <scope>NUCLEOTIDE SEQUENCE [LARGE SCALE GENOMIC DNA]</scope>
    <source>
        <strain evidence="2">R-o-18</strain>
        <tissue evidence="2">Leaf</tissue>
    </source>
</reference>
<evidence type="ECO:0000313" key="3">
    <source>
        <dbReference type="Proteomes" id="UP000823674"/>
    </source>
</evidence>
<dbReference type="Pfam" id="PF13456">
    <property type="entry name" value="RVT_3"/>
    <property type="match status" value="1"/>
</dbReference>
<dbReference type="InterPro" id="IPR036397">
    <property type="entry name" value="RNaseH_sf"/>
</dbReference>
<proteinExistence type="predicted"/>
<dbReference type="InterPro" id="IPR002156">
    <property type="entry name" value="RNaseH_domain"/>
</dbReference>
<evidence type="ECO:0000259" key="1">
    <source>
        <dbReference type="Pfam" id="PF13456"/>
    </source>
</evidence>
<feature type="domain" description="RNase H type-1" evidence="1">
    <location>
        <begin position="49"/>
        <end position="107"/>
    </location>
</feature>
<keyword evidence="3" id="KW-1185">Reference proteome</keyword>
<dbReference type="EMBL" id="JADBGQ010000004">
    <property type="protein sequence ID" value="KAG5400761.1"/>
    <property type="molecule type" value="Genomic_DNA"/>
</dbReference>
<dbReference type="Proteomes" id="UP000823674">
    <property type="component" value="Chromosome A04"/>
</dbReference>
<accession>A0ABQ7MSV0</accession>
<name>A0ABQ7MSV0_BRACM</name>
<gene>
    <name evidence="2" type="primary">A04p015210.1_BraROA</name>
    <name evidence="2" type="ORF">IGI04_015368</name>
</gene>
<protein>
    <recommendedName>
        <fullName evidence="1">RNase H type-1 domain-containing protein</fullName>
    </recommendedName>
</protein>